<protein>
    <recommendedName>
        <fullName evidence="2">P2X purinoreceptor 7 intracellular domain-containing protein</fullName>
    </recommendedName>
</protein>
<gene>
    <name evidence="3" type="ORF">V1264_023001</name>
</gene>
<organism evidence="3 4">
    <name type="scientific">Littorina saxatilis</name>
    <dbReference type="NCBI Taxonomy" id="31220"/>
    <lineage>
        <taxon>Eukaryota</taxon>
        <taxon>Metazoa</taxon>
        <taxon>Spiralia</taxon>
        <taxon>Lophotrochozoa</taxon>
        <taxon>Mollusca</taxon>
        <taxon>Gastropoda</taxon>
        <taxon>Caenogastropoda</taxon>
        <taxon>Littorinimorpha</taxon>
        <taxon>Littorinoidea</taxon>
        <taxon>Littorinidae</taxon>
        <taxon>Littorina</taxon>
    </lineage>
</organism>
<dbReference type="Pfam" id="PF20478">
    <property type="entry name" value="P2RX7_C"/>
    <property type="match status" value="1"/>
</dbReference>
<dbReference type="AlphaFoldDB" id="A0AAN9BAI0"/>
<dbReference type="Proteomes" id="UP001374579">
    <property type="component" value="Unassembled WGS sequence"/>
</dbReference>
<evidence type="ECO:0000256" key="1">
    <source>
        <dbReference type="SAM" id="MobiDB-lite"/>
    </source>
</evidence>
<dbReference type="EMBL" id="JBAMIC010000011">
    <property type="protein sequence ID" value="KAK7099985.1"/>
    <property type="molecule type" value="Genomic_DNA"/>
</dbReference>
<evidence type="ECO:0000313" key="3">
    <source>
        <dbReference type="EMBL" id="KAK7099985.1"/>
    </source>
</evidence>
<keyword evidence="4" id="KW-1185">Reference proteome</keyword>
<sequence>MATNVILDCEDEFEENDSGSSFSSTSSFEDGDECSRAEESCEVIGFNFEPSTDEESDEEDPTQDIRRLLSTDWCKCDHCVPMGTIKESRCCQEIDLPKFAELLAEGGNIKCITQHPGFKSVCLDPYVLRTCYTWHKQQHKETVRDQNNRWRYMAYRMLVRFVWGYLGKDIRVTLPACAVHLIREKFPSADGKYTGFLEPDV</sequence>
<reference evidence="3 4" key="1">
    <citation type="submission" date="2024-02" db="EMBL/GenBank/DDBJ databases">
        <title>Chromosome-scale genome assembly of the rough periwinkle Littorina saxatilis.</title>
        <authorList>
            <person name="De Jode A."/>
            <person name="Faria R."/>
            <person name="Formenti G."/>
            <person name="Sims Y."/>
            <person name="Smith T.P."/>
            <person name="Tracey A."/>
            <person name="Wood J.M.D."/>
            <person name="Zagrodzka Z.B."/>
            <person name="Johannesson K."/>
            <person name="Butlin R.K."/>
            <person name="Leder E.H."/>
        </authorList>
    </citation>
    <scope>NUCLEOTIDE SEQUENCE [LARGE SCALE GENOMIC DNA]</scope>
    <source>
        <strain evidence="3">Snail1</strain>
        <tissue evidence="3">Muscle</tissue>
    </source>
</reference>
<dbReference type="InterPro" id="IPR046815">
    <property type="entry name" value="P2RX7_C"/>
</dbReference>
<dbReference type="PANTHER" id="PTHR36981">
    <property type="entry name" value="ZGC:195170"/>
    <property type="match status" value="1"/>
</dbReference>
<accession>A0AAN9BAI0</accession>
<comment type="caution">
    <text evidence="3">The sequence shown here is derived from an EMBL/GenBank/DDBJ whole genome shotgun (WGS) entry which is preliminary data.</text>
</comment>
<feature type="region of interest" description="Disordered" evidence="1">
    <location>
        <begin position="13"/>
        <end position="36"/>
    </location>
</feature>
<evidence type="ECO:0000313" key="4">
    <source>
        <dbReference type="Proteomes" id="UP001374579"/>
    </source>
</evidence>
<evidence type="ECO:0000259" key="2">
    <source>
        <dbReference type="Pfam" id="PF20478"/>
    </source>
</evidence>
<dbReference type="PANTHER" id="PTHR36981:SF1">
    <property type="entry name" value="P2X PURINORECEPTOR 7 INTRACELLULAR DOMAIN-CONTAINING PROTEIN"/>
    <property type="match status" value="1"/>
</dbReference>
<proteinExistence type="predicted"/>
<feature type="domain" description="P2X purinoreceptor 7 intracellular" evidence="2">
    <location>
        <begin position="67"/>
        <end position="196"/>
    </location>
</feature>
<name>A0AAN9BAI0_9CAEN</name>
<feature type="compositionally biased region" description="Low complexity" evidence="1">
    <location>
        <begin position="18"/>
        <end position="28"/>
    </location>
</feature>